<organism evidence="1 2">
    <name type="scientific">Candidatus Thiodubiliella endoseptemdiera</name>
    <dbReference type="NCBI Taxonomy" id="2738886"/>
    <lineage>
        <taxon>Bacteria</taxon>
        <taxon>Pseudomonadati</taxon>
        <taxon>Pseudomonadota</taxon>
        <taxon>Gammaproteobacteria</taxon>
        <taxon>Candidatus Pseudothioglobaceae</taxon>
        <taxon>Candidatus Thiodubiliella</taxon>
    </lineage>
</organism>
<dbReference type="EMBL" id="JACCHT010000002">
    <property type="protein sequence ID" value="NYT28426.1"/>
    <property type="molecule type" value="Genomic_DNA"/>
</dbReference>
<protein>
    <submittedName>
        <fullName evidence="1">Uncharacterized protein</fullName>
    </submittedName>
</protein>
<reference evidence="1 2" key="1">
    <citation type="submission" date="2020-05" db="EMBL/GenBank/DDBJ databases">
        <title>Horizontal transmission and recombination maintain forever young bacterial symbiont genomes.</title>
        <authorList>
            <person name="Russell S.L."/>
            <person name="Pepper-Tunick E."/>
            <person name="Svedberg J."/>
            <person name="Byrne A."/>
            <person name="Ruelas Castillo J."/>
            <person name="Vollmers C."/>
            <person name="Beinart R.A."/>
            <person name="Corbett-Detig R."/>
        </authorList>
    </citation>
    <scope>NUCLEOTIDE SEQUENCE [LARGE SCALE GENOMIC DNA]</scope>
    <source>
        <strain evidence="1">455</strain>
    </source>
</reference>
<name>A0A853F4I2_9GAMM</name>
<proteinExistence type="predicted"/>
<dbReference type="AlphaFoldDB" id="A0A853F4I2"/>
<dbReference type="Proteomes" id="UP000568751">
    <property type="component" value="Unassembled WGS sequence"/>
</dbReference>
<evidence type="ECO:0000313" key="1">
    <source>
        <dbReference type="EMBL" id="NYT28426.1"/>
    </source>
</evidence>
<accession>A0A853F4I2</accession>
<sequence length="54" mass="6274">MNNHQNAIFHQITNFLKTPLALLGVDLKNFQFNKICHFANHPYLCKGLYIMPSN</sequence>
<comment type="caution">
    <text evidence="1">The sequence shown here is derived from an EMBL/GenBank/DDBJ whole genome shotgun (WGS) entry which is preliminary data.</text>
</comment>
<evidence type="ECO:0000313" key="2">
    <source>
        <dbReference type="Proteomes" id="UP000568751"/>
    </source>
</evidence>
<gene>
    <name evidence="1" type="ORF">H0A76_11490</name>
</gene>